<evidence type="ECO:0000313" key="3">
    <source>
        <dbReference type="EMBL" id="AEM38150.1"/>
    </source>
</evidence>
<dbReference type="OrthoDB" id="84520at2157"/>
<dbReference type="InterPro" id="IPR051463">
    <property type="entry name" value="Peptidase_U62_metallo"/>
</dbReference>
<accession>G0EFA7</accession>
<dbReference type="EMBL" id="CP002838">
    <property type="protein sequence ID" value="AEM38150.1"/>
    <property type="molecule type" value="Genomic_DNA"/>
</dbReference>
<dbReference type="AlphaFoldDB" id="G0EFA7"/>
<evidence type="ECO:0000259" key="2">
    <source>
        <dbReference type="Pfam" id="PF19289"/>
    </source>
</evidence>
<dbReference type="Proteomes" id="UP000001037">
    <property type="component" value="Chromosome"/>
</dbReference>
<name>G0EFA7_PYRF1</name>
<evidence type="ECO:0000256" key="1">
    <source>
        <dbReference type="ARBA" id="ARBA00005836"/>
    </source>
</evidence>
<keyword evidence="4" id="KW-1185">Reference proteome</keyword>
<sequence>MAYRDRVYLRTRVAEAAYRLGSVELNVSEDCWEAVRVYDGAWRIRSWRCDSKPLKEPTPRGKGELKEAVLFTGRVEGAKIQLDPLELEAVIEEAGRSAKCPTEIVASLVCFEKRINHADGAAEYTHCYIDVIISIAYGRLSVSDRIATTDAQSLRLLPHIVERMCEKATLASKSLKSISPMDAGRWSVILAGSAAGSLIHEIGHALEGDWGARLPTGAQIAPESFSLRDEPYNTLAPYNHPFDDEAVVAASRTLVHMGVVKEHLGTRWSASGKPGSARGLFHPPKALHAVLVLSTGDWREQEIIEETRRGVLVETVHSAFLDNNVVTIIPELAWLVDHGEIVSAIRLNRIRLRLGKELMTIDALGRQLWTRFTTEKGHPQVELAPTIRLQAYVD</sequence>
<dbReference type="STRING" id="694429.Pyrfu_0278"/>
<dbReference type="InParanoid" id="G0EFA7"/>
<dbReference type="PANTHER" id="PTHR30624:SF0">
    <property type="entry name" value="METALLOPROTEASE SLR0863"/>
    <property type="match status" value="1"/>
</dbReference>
<dbReference type="GO" id="GO:0008237">
    <property type="term" value="F:metallopeptidase activity"/>
    <property type="evidence" value="ECO:0007669"/>
    <property type="project" value="InterPro"/>
</dbReference>
<dbReference type="SUPFAM" id="SSF111283">
    <property type="entry name" value="Putative modulator of DNA gyrase, PmbA/TldD"/>
    <property type="match status" value="1"/>
</dbReference>
<dbReference type="eggNOG" id="arCOG00321">
    <property type="taxonomic scope" value="Archaea"/>
</dbReference>
<feature type="domain" description="Metalloprotease TldD/E C-terminal" evidence="2">
    <location>
        <begin position="184"/>
        <end position="380"/>
    </location>
</feature>
<comment type="similarity">
    <text evidence="1">Belongs to the peptidase U62 family.</text>
</comment>
<dbReference type="GO" id="GO:0006508">
    <property type="term" value="P:proteolysis"/>
    <property type="evidence" value="ECO:0007669"/>
    <property type="project" value="InterPro"/>
</dbReference>
<organism evidence="3 4">
    <name type="scientific">Pyrolobus fumarii (strain DSM 11204 / 1A)</name>
    <dbReference type="NCBI Taxonomy" id="694429"/>
    <lineage>
        <taxon>Archaea</taxon>
        <taxon>Thermoproteota</taxon>
        <taxon>Thermoprotei</taxon>
        <taxon>Desulfurococcales</taxon>
        <taxon>Pyrodictiaceae</taxon>
        <taxon>Pyrolobus</taxon>
    </lineage>
</organism>
<dbReference type="GO" id="GO:0005829">
    <property type="term" value="C:cytosol"/>
    <property type="evidence" value="ECO:0007669"/>
    <property type="project" value="TreeGrafter"/>
</dbReference>
<dbReference type="InterPro" id="IPR045569">
    <property type="entry name" value="Metalloprtase-TldD/E_C"/>
</dbReference>
<dbReference type="PANTHER" id="PTHR30624">
    <property type="entry name" value="UNCHARACTERIZED PROTEIN TLDD AND PMBA"/>
    <property type="match status" value="1"/>
</dbReference>
<dbReference type="HOGENOM" id="CLU_699462_0_0_2"/>
<dbReference type="Pfam" id="PF19289">
    <property type="entry name" value="PmbA_TldD_3rd"/>
    <property type="match status" value="1"/>
</dbReference>
<dbReference type="KEGG" id="pfm:Pyrfu_0278"/>
<dbReference type="InterPro" id="IPR036059">
    <property type="entry name" value="TldD/PmbA_sf"/>
</dbReference>
<dbReference type="RefSeq" id="WP_014025827.1">
    <property type="nucleotide sequence ID" value="NC_015931.1"/>
</dbReference>
<dbReference type="GeneID" id="11139920"/>
<reference evidence="3 4" key="1">
    <citation type="journal article" date="2011" name="Stand. Genomic Sci.">
        <title>Complete genome sequence of the hyperthermophilic chemolithoautotroph Pyrolobus fumarii type strain (1A).</title>
        <authorList>
            <person name="Anderson I."/>
            <person name="Goker M."/>
            <person name="Nolan M."/>
            <person name="Lucas S."/>
            <person name="Hammon N."/>
            <person name="Deshpande S."/>
            <person name="Cheng J.F."/>
            <person name="Tapia R."/>
            <person name="Han C."/>
            <person name="Goodwin L."/>
            <person name="Pitluck S."/>
            <person name="Huntemann M."/>
            <person name="Liolios K."/>
            <person name="Ivanova N."/>
            <person name="Pagani I."/>
            <person name="Mavromatis K."/>
            <person name="Ovchinikova G."/>
            <person name="Pati A."/>
            <person name="Chen A."/>
            <person name="Palaniappan K."/>
            <person name="Land M."/>
            <person name="Hauser L."/>
            <person name="Brambilla E.M."/>
            <person name="Huber H."/>
            <person name="Yasawong M."/>
            <person name="Rohde M."/>
            <person name="Spring S."/>
            <person name="Abt B."/>
            <person name="Sikorski J."/>
            <person name="Wirth R."/>
            <person name="Detter J.C."/>
            <person name="Woyke T."/>
            <person name="Bristow J."/>
            <person name="Eisen J.A."/>
            <person name="Markowitz V."/>
            <person name="Hugenholtz P."/>
            <person name="Kyrpides N.C."/>
            <person name="Klenk H.P."/>
            <person name="Lapidus A."/>
        </authorList>
    </citation>
    <scope>NUCLEOTIDE SEQUENCE [LARGE SCALE GENOMIC DNA]</scope>
    <source>
        <strain evidence="4">DSM 11204 / 1A</strain>
    </source>
</reference>
<proteinExistence type="inferred from homology"/>
<gene>
    <name evidence="3" type="ordered locus">Pyrfu_0278</name>
</gene>
<evidence type="ECO:0000313" key="4">
    <source>
        <dbReference type="Proteomes" id="UP000001037"/>
    </source>
</evidence>
<protein>
    <recommendedName>
        <fullName evidence="2">Metalloprotease TldD/E C-terminal domain-containing protein</fullName>
    </recommendedName>
</protein>